<name>A0A1G6RNT8_9PROT</name>
<proteinExistence type="predicted"/>
<feature type="compositionally biased region" description="Low complexity" evidence="1">
    <location>
        <begin position="10"/>
        <end position="20"/>
    </location>
</feature>
<protein>
    <submittedName>
        <fullName evidence="2">Uncharacterized protein</fullName>
    </submittedName>
</protein>
<evidence type="ECO:0000313" key="2">
    <source>
        <dbReference type="EMBL" id="SDD06332.1"/>
    </source>
</evidence>
<dbReference type="AlphaFoldDB" id="A0A1G6RNT8"/>
<sequence length="124" mass="13562">MHLVHTTTVRPPTAASHARATPAAVMSEHNLCDRLADALPGDVITYHIGLLARDRAPQSQMLSIERCRELGAVADRALRLAESGWAHLVQRRIGEECFAYLLIVRPRPRRGTALPAAVALRQAA</sequence>
<feature type="region of interest" description="Disordered" evidence="1">
    <location>
        <begin position="1"/>
        <end position="20"/>
    </location>
</feature>
<reference evidence="2 3" key="1">
    <citation type="submission" date="2016-10" db="EMBL/GenBank/DDBJ databases">
        <authorList>
            <person name="de Groot N.N."/>
        </authorList>
    </citation>
    <scope>NUCLEOTIDE SEQUENCE [LARGE SCALE GENOMIC DNA]</scope>
    <source>
        <strain evidence="2 3">CPCC 100156</strain>
    </source>
</reference>
<dbReference type="EMBL" id="FMZX01000004">
    <property type="protein sequence ID" value="SDD06332.1"/>
    <property type="molecule type" value="Genomic_DNA"/>
</dbReference>
<gene>
    <name evidence="2" type="ORF">SAMN04487779_100482</name>
</gene>
<dbReference type="Proteomes" id="UP000198925">
    <property type="component" value="Unassembled WGS sequence"/>
</dbReference>
<keyword evidence="3" id="KW-1185">Reference proteome</keyword>
<evidence type="ECO:0000256" key="1">
    <source>
        <dbReference type="SAM" id="MobiDB-lite"/>
    </source>
</evidence>
<accession>A0A1G6RNT8</accession>
<dbReference type="RefSeq" id="WP_090663015.1">
    <property type="nucleotide sequence ID" value="NZ_FMZX01000004.1"/>
</dbReference>
<evidence type="ECO:0000313" key="3">
    <source>
        <dbReference type="Proteomes" id="UP000198925"/>
    </source>
</evidence>
<organism evidence="2 3">
    <name type="scientific">Belnapia rosea</name>
    <dbReference type="NCBI Taxonomy" id="938405"/>
    <lineage>
        <taxon>Bacteria</taxon>
        <taxon>Pseudomonadati</taxon>
        <taxon>Pseudomonadota</taxon>
        <taxon>Alphaproteobacteria</taxon>
        <taxon>Acetobacterales</taxon>
        <taxon>Roseomonadaceae</taxon>
        <taxon>Belnapia</taxon>
    </lineage>
</organism>